<name>A0A0G2BAV0_9BACT</name>
<dbReference type="CDD" id="cd06223">
    <property type="entry name" value="PRTases_typeI"/>
    <property type="match status" value="1"/>
</dbReference>
<dbReference type="Proteomes" id="UP000033870">
    <property type="component" value="Unassembled WGS sequence"/>
</dbReference>
<dbReference type="GO" id="GO:0016757">
    <property type="term" value="F:glycosyltransferase activity"/>
    <property type="evidence" value="ECO:0007669"/>
    <property type="project" value="UniProtKB-KW"/>
</dbReference>
<evidence type="ECO:0000256" key="2">
    <source>
        <dbReference type="ARBA" id="ARBA00022679"/>
    </source>
</evidence>
<organism evidence="4 5">
    <name type="scientific">Candidatus Magasanikbacteria bacterium GW2011_GWA2_56_11</name>
    <dbReference type="NCBI Taxonomy" id="1619044"/>
    <lineage>
        <taxon>Bacteria</taxon>
        <taxon>Candidatus Magasanikiibacteriota</taxon>
    </lineage>
</organism>
<keyword evidence="2 4" id="KW-0808">Transferase</keyword>
<dbReference type="Pfam" id="PF00156">
    <property type="entry name" value="Pribosyltran"/>
    <property type="match status" value="1"/>
</dbReference>
<feature type="domain" description="Phosphoribosyltransferase" evidence="3">
    <location>
        <begin position="24"/>
        <end position="163"/>
    </location>
</feature>
<keyword evidence="1 4" id="KW-0328">Glycosyltransferase</keyword>
<evidence type="ECO:0000313" key="4">
    <source>
        <dbReference type="EMBL" id="KKW42624.1"/>
    </source>
</evidence>
<dbReference type="InterPro" id="IPR029057">
    <property type="entry name" value="PRTase-like"/>
</dbReference>
<comment type="caution">
    <text evidence="4">The sequence shown here is derived from an EMBL/GenBank/DDBJ whole genome shotgun (WGS) entry which is preliminary data.</text>
</comment>
<dbReference type="Gene3D" id="3.40.50.2020">
    <property type="match status" value="1"/>
</dbReference>
<dbReference type="STRING" id="1619044.UY92_C0005G0046"/>
<evidence type="ECO:0000259" key="3">
    <source>
        <dbReference type="Pfam" id="PF00156"/>
    </source>
</evidence>
<evidence type="ECO:0000256" key="1">
    <source>
        <dbReference type="ARBA" id="ARBA00022676"/>
    </source>
</evidence>
<reference evidence="4 5" key="1">
    <citation type="journal article" date="2015" name="Nature">
        <title>rRNA introns, odd ribosomes, and small enigmatic genomes across a large radiation of phyla.</title>
        <authorList>
            <person name="Brown C.T."/>
            <person name="Hug L.A."/>
            <person name="Thomas B.C."/>
            <person name="Sharon I."/>
            <person name="Castelle C.J."/>
            <person name="Singh A."/>
            <person name="Wilkins M.J."/>
            <person name="Williams K.H."/>
            <person name="Banfield J.F."/>
        </authorList>
    </citation>
    <scope>NUCLEOTIDE SEQUENCE [LARGE SCALE GENOMIC DNA]</scope>
</reference>
<gene>
    <name evidence="4" type="ORF">UY92_C0005G0046</name>
</gene>
<proteinExistence type="predicted"/>
<sequence length="178" mass="20254">MLRLAMNVIAQSYYDQSEGEMHLTWPDVEDAAMNIITQMKAERFEPDVIISIARSGLIPASLISYALGNKQLYVIKVDFSKTQRDGQDQDLRERPVISQELSKDVQGLRVLVVDEMVVSGQTLKLVSAYLAIKDPAEVKYAVLYKQPWAEFVPNYYGQEIRQWPVYPWKKLKASAVVG</sequence>
<dbReference type="PANTHER" id="PTHR43363:SF1">
    <property type="entry name" value="HYPOXANTHINE-GUANINE PHOSPHORIBOSYLTRANSFERASE"/>
    <property type="match status" value="1"/>
</dbReference>
<dbReference type="AlphaFoldDB" id="A0A0G2BAV0"/>
<dbReference type="PANTHER" id="PTHR43363">
    <property type="entry name" value="HYPOXANTHINE PHOSPHORIBOSYLTRANSFERASE"/>
    <property type="match status" value="1"/>
</dbReference>
<dbReference type="InterPro" id="IPR000836">
    <property type="entry name" value="PRTase_dom"/>
</dbReference>
<dbReference type="EMBL" id="LCRX01000005">
    <property type="protein sequence ID" value="KKW42624.1"/>
    <property type="molecule type" value="Genomic_DNA"/>
</dbReference>
<protein>
    <submittedName>
        <fullName evidence="4">Phosphoribosyltransferase</fullName>
    </submittedName>
</protein>
<dbReference type="SUPFAM" id="SSF53271">
    <property type="entry name" value="PRTase-like"/>
    <property type="match status" value="1"/>
</dbReference>
<evidence type="ECO:0000313" key="5">
    <source>
        <dbReference type="Proteomes" id="UP000033870"/>
    </source>
</evidence>
<accession>A0A0G2BAV0</accession>